<keyword evidence="2" id="KW-1185">Reference proteome</keyword>
<proteinExistence type="predicted"/>
<organism evidence="1 2">
    <name type="scientific">Penicillium atrosanguineum</name>
    <dbReference type="NCBI Taxonomy" id="1132637"/>
    <lineage>
        <taxon>Eukaryota</taxon>
        <taxon>Fungi</taxon>
        <taxon>Dikarya</taxon>
        <taxon>Ascomycota</taxon>
        <taxon>Pezizomycotina</taxon>
        <taxon>Eurotiomycetes</taxon>
        <taxon>Eurotiomycetidae</taxon>
        <taxon>Eurotiales</taxon>
        <taxon>Aspergillaceae</taxon>
        <taxon>Penicillium</taxon>
    </lineage>
</organism>
<sequence length="110" mass="11902">MSSWATAQHPKSKNTMAPTLLPSVPISVDRQADQYTEFYACRAGSGASKGPVKEVRTWEVYLGDDEQDLRKVTTGARNGFETEIRVSGAGSYVMVKAGSAQTEVARVQSC</sequence>
<accession>A0A9W9UBM7</accession>
<reference evidence="1" key="2">
    <citation type="journal article" date="2023" name="IMA Fungus">
        <title>Comparative genomic study of the Penicillium genus elucidates a diverse pangenome and 15 lateral gene transfer events.</title>
        <authorList>
            <person name="Petersen C."/>
            <person name="Sorensen T."/>
            <person name="Nielsen M.R."/>
            <person name="Sondergaard T.E."/>
            <person name="Sorensen J.L."/>
            <person name="Fitzpatrick D.A."/>
            <person name="Frisvad J.C."/>
            <person name="Nielsen K.L."/>
        </authorList>
    </citation>
    <scope>NUCLEOTIDE SEQUENCE</scope>
    <source>
        <strain evidence="1">IBT 21472</strain>
    </source>
</reference>
<dbReference type="AlphaFoldDB" id="A0A9W9UBM7"/>
<evidence type="ECO:0000313" key="1">
    <source>
        <dbReference type="EMBL" id="KAJ5330647.1"/>
    </source>
</evidence>
<gene>
    <name evidence="1" type="ORF">N7476_000430</name>
</gene>
<comment type="caution">
    <text evidence="1">The sequence shown here is derived from an EMBL/GenBank/DDBJ whole genome shotgun (WGS) entry which is preliminary data.</text>
</comment>
<protein>
    <submittedName>
        <fullName evidence="1">Uncharacterized protein</fullName>
    </submittedName>
</protein>
<name>A0A9W9UBM7_9EURO</name>
<evidence type="ECO:0000313" key="2">
    <source>
        <dbReference type="Proteomes" id="UP001147746"/>
    </source>
</evidence>
<dbReference type="Proteomes" id="UP001147746">
    <property type="component" value="Unassembled WGS sequence"/>
</dbReference>
<dbReference type="EMBL" id="JAPZBO010000001">
    <property type="protein sequence ID" value="KAJ5330647.1"/>
    <property type="molecule type" value="Genomic_DNA"/>
</dbReference>
<reference evidence="1" key="1">
    <citation type="submission" date="2022-12" db="EMBL/GenBank/DDBJ databases">
        <authorList>
            <person name="Petersen C."/>
        </authorList>
    </citation>
    <scope>NUCLEOTIDE SEQUENCE</scope>
    <source>
        <strain evidence="1">IBT 21472</strain>
    </source>
</reference>